<keyword evidence="3" id="KW-1185">Reference proteome</keyword>
<organism evidence="2 3">
    <name type="scientific">Paractinoplanes rishiriensis</name>
    <dbReference type="NCBI Taxonomy" id="1050105"/>
    <lineage>
        <taxon>Bacteria</taxon>
        <taxon>Bacillati</taxon>
        <taxon>Actinomycetota</taxon>
        <taxon>Actinomycetes</taxon>
        <taxon>Micromonosporales</taxon>
        <taxon>Micromonosporaceae</taxon>
        <taxon>Paractinoplanes</taxon>
    </lineage>
</organism>
<evidence type="ECO:0000313" key="2">
    <source>
        <dbReference type="EMBL" id="GIF02446.1"/>
    </source>
</evidence>
<gene>
    <name evidence="2" type="ORF">Ari01nite_99100</name>
</gene>
<protein>
    <submittedName>
        <fullName evidence="2">Uncharacterized protein</fullName>
    </submittedName>
</protein>
<dbReference type="AlphaFoldDB" id="A0A919KBH2"/>
<name>A0A919KBH2_9ACTN</name>
<evidence type="ECO:0000313" key="3">
    <source>
        <dbReference type="Proteomes" id="UP000636960"/>
    </source>
</evidence>
<accession>A0A919KBH2</accession>
<dbReference type="EMBL" id="BOMV01000150">
    <property type="protein sequence ID" value="GIF02446.1"/>
    <property type="molecule type" value="Genomic_DNA"/>
</dbReference>
<comment type="caution">
    <text evidence="2">The sequence shown here is derived from an EMBL/GenBank/DDBJ whole genome shotgun (WGS) entry which is preliminary data.</text>
</comment>
<evidence type="ECO:0000256" key="1">
    <source>
        <dbReference type="SAM" id="MobiDB-lite"/>
    </source>
</evidence>
<sequence length="82" mass="8844">MSVQAAAELGNPSRRIPADAVYNGLRLGQVPARRGPNGRWCIPVESGRPEIYQQRIAGSVGLKEATDPTAASHHQALPDCRR</sequence>
<proteinExistence type="predicted"/>
<reference evidence="2" key="1">
    <citation type="submission" date="2021-01" db="EMBL/GenBank/DDBJ databases">
        <title>Whole genome shotgun sequence of Actinoplanes rishiriensis NBRC 108556.</title>
        <authorList>
            <person name="Komaki H."/>
            <person name="Tamura T."/>
        </authorList>
    </citation>
    <scope>NUCLEOTIDE SEQUENCE</scope>
    <source>
        <strain evidence="2">NBRC 108556</strain>
    </source>
</reference>
<dbReference type="Proteomes" id="UP000636960">
    <property type="component" value="Unassembled WGS sequence"/>
</dbReference>
<feature type="region of interest" description="Disordered" evidence="1">
    <location>
        <begin position="63"/>
        <end position="82"/>
    </location>
</feature>